<dbReference type="RefSeq" id="WP_147714738.1">
    <property type="nucleotide sequence ID" value="NZ_VKAD01000002.1"/>
</dbReference>
<dbReference type="Gene3D" id="3.50.50.60">
    <property type="entry name" value="FAD/NAD(P)-binding domain"/>
    <property type="match status" value="1"/>
</dbReference>
<organism evidence="2 3">
    <name type="scientific">Reinekea thalattae</name>
    <dbReference type="NCBI Taxonomy" id="2593301"/>
    <lineage>
        <taxon>Bacteria</taxon>
        <taxon>Pseudomonadati</taxon>
        <taxon>Pseudomonadota</taxon>
        <taxon>Gammaproteobacteria</taxon>
        <taxon>Oceanospirillales</taxon>
        <taxon>Saccharospirillaceae</taxon>
        <taxon>Reinekea</taxon>
    </lineage>
</organism>
<dbReference type="InterPro" id="IPR036188">
    <property type="entry name" value="FAD/NAD-bd_sf"/>
</dbReference>
<dbReference type="InterPro" id="IPR002937">
    <property type="entry name" value="Amino_oxidase"/>
</dbReference>
<dbReference type="PANTHER" id="PTHR42923">
    <property type="entry name" value="PROTOPORPHYRINOGEN OXIDASE"/>
    <property type="match status" value="1"/>
</dbReference>
<dbReference type="EMBL" id="VKAD01000002">
    <property type="protein sequence ID" value="TXR52142.1"/>
    <property type="molecule type" value="Genomic_DNA"/>
</dbReference>
<name>A0A5C8Z1W4_9GAMM</name>
<dbReference type="PANTHER" id="PTHR42923:SF17">
    <property type="entry name" value="AMINE OXIDASE DOMAIN-CONTAINING PROTEIN"/>
    <property type="match status" value="1"/>
</dbReference>
<dbReference type="Pfam" id="PF01593">
    <property type="entry name" value="Amino_oxidase"/>
    <property type="match status" value="1"/>
</dbReference>
<protein>
    <submittedName>
        <fullName evidence="2">FAD-dependent oxidoreductase</fullName>
    </submittedName>
</protein>
<sequence>MKNIAIIGSGISGLTTAYLLSKKHQVTLFEKNDYIGGHTATIEVTDNGQPLNVDTGFIVFNDRTYPNFLALLDEIGVGRQPTQMSFSVHNQQTGLEYNGHTLNTLFAQRRNIVRANFWRLIKEILRFNKQCQALYQQGLEDCNDTLGDFLTEHNFSEFFCEHYILPMGAAIWSASLKEMKVFELKFFIRFFQHHGLLDIAGRPQWYVIPGGSKMYIEPMIQPFKQSIQLNADIRSVKRHQSHVEISFADGAIKTFDEVVFACHSDQALELLADVSEQESKILGAIPYRENSVVLHTDTGMLPKRQLAWASWNYQLDGNYEKPASVTYNMNILQGLSSDTTYCVTLNQDDKIDADKVLRKFVYHHPVFNVQSIAAQKNRAAICGVNNTHFVGAYWYNGFHEDGVKSAVDVAGRFGCYLNNKAPVND</sequence>
<dbReference type="Proteomes" id="UP000321764">
    <property type="component" value="Unassembled WGS sequence"/>
</dbReference>
<keyword evidence="3" id="KW-1185">Reference proteome</keyword>
<dbReference type="InterPro" id="IPR050464">
    <property type="entry name" value="Zeta_carotene_desat/Oxidored"/>
</dbReference>
<evidence type="ECO:0000259" key="1">
    <source>
        <dbReference type="Pfam" id="PF01593"/>
    </source>
</evidence>
<evidence type="ECO:0000313" key="3">
    <source>
        <dbReference type="Proteomes" id="UP000321764"/>
    </source>
</evidence>
<gene>
    <name evidence="2" type="ORF">FME95_12075</name>
</gene>
<feature type="domain" description="Amine oxidase" evidence="1">
    <location>
        <begin position="11"/>
        <end position="270"/>
    </location>
</feature>
<evidence type="ECO:0000313" key="2">
    <source>
        <dbReference type="EMBL" id="TXR52142.1"/>
    </source>
</evidence>
<dbReference type="FunFam" id="1.10.405.20:FF:000001">
    <property type="entry name" value="Amine oxidase"/>
    <property type="match status" value="1"/>
</dbReference>
<dbReference type="SUPFAM" id="SSF51905">
    <property type="entry name" value="FAD/NAD(P)-binding domain"/>
    <property type="match status" value="1"/>
</dbReference>
<comment type="caution">
    <text evidence="2">The sequence shown here is derived from an EMBL/GenBank/DDBJ whole genome shotgun (WGS) entry which is preliminary data.</text>
</comment>
<accession>A0A5C8Z1W4</accession>
<dbReference type="GO" id="GO:0016491">
    <property type="term" value="F:oxidoreductase activity"/>
    <property type="evidence" value="ECO:0007669"/>
    <property type="project" value="InterPro"/>
</dbReference>
<dbReference type="OrthoDB" id="20837at2"/>
<reference evidence="2 3" key="1">
    <citation type="submission" date="2019-07" db="EMBL/GenBank/DDBJ databases">
        <title>Reinekea sp. strain SSH23 genome sequencing and assembly.</title>
        <authorList>
            <person name="Kim I."/>
        </authorList>
    </citation>
    <scope>NUCLEOTIDE SEQUENCE [LARGE SCALE GENOMIC DNA]</scope>
    <source>
        <strain evidence="2 3">SSH23</strain>
    </source>
</reference>
<dbReference type="AlphaFoldDB" id="A0A5C8Z1W4"/>
<proteinExistence type="predicted"/>